<gene>
    <name evidence="1" type="ORF">PhaeoP88_00532</name>
</gene>
<name>A0A2I7K5N7_9RHOB</name>
<dbReference type="RefSeq" id="WP_102883019.1">
    <property type="nucleotide sequence ID" value="NZ_CP010725.1"/>
</dbReference>
<dbReference type="AlphaFoldDB" id="A0A2I7K5N7"/>
<evidence type="ECO:0000313" key="2">
    <source>
        <dbReference type="Proteomes" id="UP000236447"/>
    </source>
</evidence>
<reference evidence="1 2" key="1">
    <citation type="journal article" date="2017" name="Front. Microbiol.">
        <title>Phaeobacter piscinae sp. nov., a species of the Roseobacter group and potential aquaculture probiont.</title>
        <authorList>
            <person name="Sonnenschein E.C."/>
            <person name="Phippen C.B.W."/>
            <person name="Nielsen K.F."/>
            <person name="Mateiu R.V."/>
            <person name="Melchiorsen J."/>
            <person name="Gram L."/>
            <person name="Overmann J."/>
            <person name="Freese H.M."/>
        </authorList>
    </citation>
    <scope>NUCLEOTIDE SEQUENCE [LARGE SCALE GENOMIC DNA]</scope>
    <source>
        <strain evidence="1 2">P88</strain>
    </source>
</reference>
<sequence length="856" mass="93543">MTLADLVASVVMVGHSLFGPDNPVMLEQLLAQQPALTSGQTGDTITVEAQIINGAPLSYNWAHADQAEGINARTRLTDGIDVLIVTEAIPLANHLKWSDTEGALAEFYTLAHGANPEVEVYLQETWHSLSSGTGVEVPFDAGAAIPWRDRLSADLPRWQNVVDTVNRKTGGDIKLLKAGQAMARLDDAIQAGTVPGLSRIEEVFADDIHPNDLGFYFLSALQYAVLTGQSPVGLPHQLRSAWGGRYEAPAPALARRLQEIAWDAARDRVQRASLPSDPPPLPADPVLPALNRPVQASRTIASDAATVRTEPALIDAPKQPIAMNLASIADWSPQAPFLDHFKTARPWIGHLAGQWGGADYSDLAAAGYLDPDGWPTAIPPELGSVGTLILTDLPEEASSLTGRYVLQFEGDGIVEVTGRARNIRYGKSEIRFDYAPGPGAVEIRIQRSDRQGVGDYIRNITVVMERHLPDWQAGAVFNPDWIARMRGFAALRFMDWMATNDSTQVGWEDRPRVQDYSWTAKGAPAEVLVDLANRLQADPWFTLPHMADDVYIRNYARLVRDQLDPGLTAYVEYSNEVWNWQFEQAVWADDQARARWGGQDLWMQFYGGRAAEVAMIWTEVFGDAAEDRLVRVVSTQTGWLGLEEQILAAPLWVAEDPTRRPPARLFDAYAVTGYFGGILGLPDRAPTLRAWIAQSREQAAAAAEAKGLRGTAAAEFVEAHQYDAASALAAAELRDGLVSGSSEDTVSDLVGRVLPYHAKVAEAYGLDLIMYEGGSHVVGLGAMVDDEMLTGFFSHFNYTEEMGALYRSLLAGWPDLGGSLFTAYSDVSSPGKWGSWGSLRYVSDDNPRWRALEAAK</sequence>
<reference evidence="1 2" key="2">
    <citation type="journal article" date="2017" name="Genome Biol. Evol.">
        <title>Trajectories and Drivers of Genome Evolution in Surface-Associated Marine Phaeobacter.</title>
        <authorList>
            <person name="Freese H.M."/>
            <person name="Sikorski J."/>
            <person name="Bunk B."/>
            <person name="Scheuner C."/>
            <person name="Meier-Kolthoff J.P."/>
            <person name="Sproer C."/>
            <person name="Gram L."/>
            <person name="Overmann J."/>
        </authorList>
    </citation>
    <scope>NUCLEOTIDE SEQUENCE [LARGE SCALE GENOMIC DNA]</scope>
    <source>
        <strain evidence="1 2">P88</strain>
    </source>
</reference>
<dbReference type="InterPro" id="IPR036514">
    <property type="entry name" value="SGNH_hydro_sf"/>
</dbReference>
<dbReference type="EMBL" id="CP010725">
    <property type="protein sequence ID" value="AUQ97929.1"/>
    <property type="molecule type" value="Genomic_DNA"/>
</dbReference>
<accession>A0A2I7K5N7</accession>
<dbReference type="GO" id="GO:0016788">
    <property type="term" value="F:hydrolase activity, acting on ester bonds"/>
    <property type="evidence" value="ECO:0007669"/>
    <property type="project" value="UniProtKB-ARBA"/>
</dbReference>
<protein>
    <submittedName>
        <fullName evidence="1">Uncharacterized protein</fullName>
    </submittedName>
</protein>
<proteinExistence type="predicted"/>
<dbReference type="Gene3D" id="3.40.50.1110">
    <property type="entry name" value="SGNH hydrolase"/>
    <property type="match status" value="1"/>
</dbReference>
<organism evidence="1 2">
    <name type="scientific">Phaeobacter inhibens</name>
    <dbReference type="NCBI Taxonomy" id="221822"/>
    <lineage>
        <taxon>Bacteria</taxon>
        <taxon>Pseudomonadati</taxon>
        <taxon>Pseudomonadota</taxon>
        <taxon>Alphaproteobacteria</taxon>
        <taxon>Rhodobacterales</taxon>
        <taxon>Roseobacteraceae</taxon>
        <taxon>Phaeobacter</taxon>
    </lineage>
</organism>
<evidence type="ECO:0000313" key="1">
    <source>
        <dbReference type="EMBL" id="AUQ97929.1"/>
    </source>
</evidence>
<dbReference type="Proteomes" id="UP000236447">
    <property type="component" value="Chromosome"/>
</dbReference>